<dbReference type="InterPro" id="IPR002789">
    <property type="entry name" value="HerA_central"/>
</dbReference>
<proteinExistence type="predicted"/>
<sequence>MLLAAGDATRRIFAARHQARLQEQARLILISPPPQVEPSGAGVLWATLAEILRRRLRGGRAHLAVEYRWSGRQLQIGIWLPGTIPAGPVLAAIRGAWPGAATEDTDATAPLPLAAISEGGALAPALPAWFPLETGHDADPLRTLIQAAVPLRHDETACVQVLARPATNRHIRRLRAGVQALRTGTPPRDLLDPAAWLRGALDVLQAFGTGRRPSHTRAPSRYPAYQPGADPQRDRDARAAVDKLAGAPLWEVAIRYAVAHTGRGGTPQTRQPRLAALADGLAAAFGVYTSRNRFRRLRLKHPATALATRVLHRGFLLSSAELASVAGLPTDIAVPGLDRARARPVPAPIAVAAGGRATKVLGVSQVGGHKVALKAADARQHVHVLGSTGSGKSTLLLNMVLEDVHARRGVIVIDPKGDLVTDILDRLPAKVADKRLFLIDPDQPAGATLNPLAGSDHDLVVDHVVSIFGKIFQKHWGPRIDDTLRMACLTLLRKANATLTLVPSLLQDKQFRAAFTADLDDPEGLLGFWQWFESTPPPVRSQVIGPVLARLRSFLTRPFVGQTIGAPRSTVDMRRVLDGGILLARLPKGQIGEETSRLMGSFILASAWQAATARTRLAEDARRDAVAYIDESHNFLNLPGSVGDMLAEARGYRLGLVLAHQNLTQMPRETQLALSANARNKIYFSCAPEDAHQLARHTMPELAEHDLSHLDAFQAACRLVVDGRETPAFTLLTQPAKPVVGESTAARQAALANVARPANNPAAVARLAGVKPPGHHPSQPGPTAAPDSAA</sequence>
<dbReference type="CDD" id="cd01127">
    <property type="entry name" value="TrwB_TraG_TraD_VirD4"/>
    <property type="match status" value="2"/>
</dbReference>
<dbReference type="Gene3D" id="3.40.50.300">
    <property type="entry name" value="P-loop containing nucleotide triphosphate hydrolases"/>
    <property type="match status" value="2"/>
</dbReference>
<evidence type="ECO:0000259" key="2">
    <source>
        <dbReference type="Pfam" id="PF01935"/>
    </source>
</evidence>
<dbReference type="SUPFAM" id="SSF52540">
    <property type="entry name" value="P-loop containing nucleoside triphosphate hydrolases"/>
    <property type="match status" value="1"/>
</dbReference>
<dbReference type="EMBL" id="BAAARV010000029">
    <property type="protein sequence ID" value="GAA2349885.1"/>
    <property type="molecule type" value="Genomic_DNA"/>
</dbReference>
<dbReference type="PANTHER" id="PTHR30121:SF11">
    <property type="entry name" value="AAA+ ATPASE DOMAIN-CONTAINING PROTEIN"/>
    <property type="match status" value="1"/>
</dbReference>
<accession>A0ABN3GEN3</accession>
<dbReference type="RefSeq" id="WP_344613869.1">
    <property type="nucleotide sequence ID" value="NZ_BAAARV010000029.1"/>
</dbReference>
<keyword evidence="5" id="KW-1185">Reference proteome</keyword>
<dbReference type="Pfam" id="PF26449">
    <property type="entry name" value="DUF8128"/>
    <property type="match status" value="1"/>
</dbReference>
<feature type="domain" description="DUF8128" evidence="3">
    <location>
        <begin position="38"/>
        <end position="331"/>
    </location>
</feature>
<feature type="region of interest" description="Disordered" evidence="1">
    <location>
        <begin position="768"/>
        <end position="790"/>
    </location>
</feature>
<name>A0ABN3GEN3_9ACTN</name>
<gene>
    <name evidence="4" type="ORF">GCM10010170_039150</name>
</gene>
<evidence type="ECO:0000313" key="4">
    <source>
        <dbReference type="EMBL" id="GAA2349885.1"/>
    </source>
</evidence>
<evidence type="ECO:0000259" key="3">
    <source>
        <dbReference type="Pfam" id="PF26449"/>
    </source>
</evidence>
<organism evidence="4 5">
    <name type="scientific">Dactylosporangium salmoneum</name>
    <dbReference type="NCBI Taxonomy" id="53361"/>
    <lineage>
        <taxon>Bacteria</taxon>
        <taxon>Bacillati</taxon>
        <taxon>Actinomycetota</taxon>
        <taxon>Actinomycetes</taxon>
        <taxon>Micromonosporales</taxon>
        <taxon>Micromonosporaceae</taxon>
        <taxon>Dactylosporangium</taxon>
    </lineage>
</organism>
<reference evidence="4 5" key="1">
    <citation type="journal article" date="2019" name="Int. J. Syst. Evol. Microbiol.">
        <title>The Global Catalogue of Microorganisms (GCM) 10K type strain sequencing project: providing services to taxonomists for standard genome sequencing and annotation.</title>
        <authorList>
            <consortium name="The Broad Institute Genomics Platform"/>
            <consortium name="The Broad Institute Genome Sequencing Center for Infectious Disease"/>
            <person name="Wu L."/>
            <person name="Ma J."/>
        </authorList>
    </citation>
    <scope>NUCLEOTIDE SEQUENCE [LARGE SCALE GENOMIC DNA]</scope>
    <source>
        <strain evidence="4 5">JCM 3272</strain>
    </source>
</reference>
<feature type="region of interest" description="Disordered" evidence="1">
    <location>
        <begin position="209"/>
        <end position="234"/>
    </location>
</feature>
<feature type="domain" description="Helicase HerA central" evidence="2">
    <location>
        <begin position="370"/>
        <end position="420"/>
    </location>
</feature>
<evidence type="ECO:0000313" key="5">
    <source>
        <dbReference type="Proteomes" id="UP001501444"/>
    </source>
</evidence>
<dbReference type="Proteomes" id="UP001501444">
    <property type="component" value="Unassembled WGS sequence"/>
</dbReference>
<dbReference type="Pfam" id="PF01935">
    <property type="entry name" value="DUF87"/>
    <property type="match status" value="1"/>
</dbReference>
<dbReference type="InterPro" id="IPR051162">
    <property type="entry name" value="T4SS_component"/>
</dbReference>
<dbReference type="PANTHER" id="PTHR30121">
    <property type="entry name" value="UNCHARACTERIZED PROTEIN YJGR-RELATED"/>
    <property type="match status" value="1"/>
</dbReference>
<dbReference type="InterPro" id="IPR027417">
    <property type="entry name" value="P-loop_NTPase"/>
</dbReference>
<dbReference type="InterPro" id="IPR058441">
    <property type="entry name" value="DUF8128"/>
</dbReference>
<protein>
    <submittedName>
        <fullName evidence="4">Uncharacterized protein</fullName>
    </submittedName>
</protein>
<comment type="caution">
    <text evidence="4">The sequence shown here is derived from an EMBL/GenBank/DDBJ whole genome shotgun (WGS) entry which is preliminary data.</text>
</comment>
<evidence type="ECO:0000256" key="1">
    <source>
        <dbReference type="SAM" id="MobiDB-lite"/>
    </source>
</evidence>